<dbReference type="PANTHER" id="PTHR39425:SF1">
    <property type="entry name" value="CYTOCHROME C7-LIKE DOMAIN-CONTAINING PROTEIN"/>
    <property type="match status" value="1"/>
</dbReference>
<dbReference type="RefSeq" id="WP_013450769.1">
    <property type="nucleotide sequence ID" value="NC_014758.1"/>
</dbReference>
<evidence type="ECO:0000313" key="3">
    <source>
        <dbReference type="Proteomes" id="UP000007039"/>
    </source>
</evidence>
<dbReference type="STRING" id="768670.Calni_0644"/>
<sequence precursor="true">MRSKLLFSGLILLLAFGFAIAKIGGGDITFNSPAGKVVFSHENHVKGVGLKCTDCHDKLFLNTKKHKSVTMAQMAKGKSCGACHNGKVAFSVKDKDNCNTCHQK</sequence>
<dbReference type="InterPro" id="IPR036280">
    <property type="entry name" value="Multihaem_cyt_sf"/>
</dbReference>
<feature type="domain" description="Cytochrome c7-like" evidence="1">
    <location>
        <begin position="37"/>
        <end position="103"/>
    </location>
</feature>
<evidence type="ECO:0000259" key="1">
    <source>
        <dbReference type="Pfam" id="PF14522"/>
    </source>
</evidence>
<dbReference type="Gene3D" id="3.90.10.10">
    <property type="entry name" value="Cytochrome C3"/>
    <property type="match status" value="1"/>
</dbReference>
<dbReference type="KEGG" id="cni:Calni_0644"/>
<dbReference type="EMBL" id="CP002347">
    <property type="protein sequence ID" value="ADR18556.1"/>
    <property type="molecule type" value="Genomic_DNA"/>
</dbReference>
<dbReference type="eggNOG" id="ENOG5033CRQ">
    <property type="taxonomic scope" value="Bacteria"/>
</dbReference>
<accession>E4TG06</accession>
<dbReference type="InterPro" id="IPR029467">
    <property type="entry name" value="Cyt_c7-like"/>
</dbReference>
<dbReference type="PANTHER" id="PTHR39425">
    <property type="entry name" value="LIPOPROTEIN CYTOCHROME C"/>
    <property type="match status" value="1"/>
</dbReference>
<name>E4TG06_CALNY</name>
<dbReference type="AlphaFoldDB" id="E4TG06"/>
<dbReference type="NCBIfam" id="TIGR04257">
    <property type="entry name" value="nanowire_3heme"/>
    <property type="match status" value="1"/>
</dbReference>
<keyword evidence="3" id="KW-1185">Reference proteome</keyword>
<dbReference type="Proteomes" id="UP000007039">
    <property type="component" value="Chromosome"/>
</dbReference>
<dbReference type="InterPro" id="IPR026352">
    <property type="entry name" value="Nanowire_3heme"/>
</dbReference>
<dbReference type="Pfam" id="PF14522">
    <property type="entry name" value="Cytochrome_C7"/>
    <property type="match status" value="1"/>
</dbReference>
<protein>
    <recommendedName>
        <fullName evidence="1">Cytochrome c7-like domain-containing protein</fullName>
    </recommendedName>
</protein>
<dbReference type="OrthoDB" id="14108at2"/>
<dbReference type="HOGENOM" id="CLU_157045_0_0_0"/>
<reference evidence="2 3" key="2">
    <citation type="journal article" date="2011" name="Stand. Genomic Sci.">
        <title>Complete genome sequence of Calditerrivibrio nitroreducens type strain (Yu37-1).</title>
        <authorList>
            <person name="Pitluck S."/>
            <person name="Sikorski J."/>
            <person name="Zeytun A."/>
            <person name="Lapidus A."/>
            <person name="Nolan M."/>
            <person name="Lucas S."/>
            <person name="Hammon N."/>
            <person name="Deshpande S."/>
            <person name="Cheng J.F."/>
            <person name="Tapia R."/>
            <person name="Han C."/>
            <person name="Goodwin L."/>
            <person name="Liolios K."/>
            <person name="Pagani I."/>
            <person name="Ivanova N."/>
            <person name="Mavromatis K."/>
            <person name="Pati A."/>
            <person name="Chen A."/>
            <person name="Palaniappan K."/>
            <person name="Hauser L."/>
            <person name="Chang Y.J."/>
            <person name="Jeffries C.D."/>
            <person name="Detter J.C."/>
            <person name="Brambilla E."/>
            <person name="Djao O.D."/>
            <person name="Rohde M."/>
            <person name="Spring S."/>
            <person name="Goker M."/>
            <person name="Woyke T."/>
            <person name="Bristow J."/>
            <person name="Eisen J.A."/>
            <person name="Markowitz V."/>
            <person name="Hugenholtz P."/>
            <person name="Kyrpides N.C."/>
            <person name="Klenk H.P."/>
            <person name="Land M."/>
        </authorList>
    </citation>
    <scope>NUCLEOTIDE SEQUENCE [LARGE SCALE GENOMIC DNA]</scope>
    <source>
        <strain evidence="3">DSM 19672 / NBRC 101217 / Yu37-1</strain>
    </source>
</reference>
<gene>
    <name evidence="2" type="ordered locus">Calni_0644</name>
</gene>
<organism evidence="2 3">
    <name type="scientific">Calditerrivibrio nitroreducens (strain DSM 19672 / NBRC 101217 / Yu37-1)</name>
    <dbReference type="NCBI Taxonomy" id="768670"/>
    <lineage>
        <taxon>Bacteria</taxon>
        <taxon>Pseudomonadati</taxon>
        <taxon>Deferribacterota</taxon>
        <taxon>Deferribacteres</taxon>
        <taxon>Deferribacterales</taxon>
        <taxon>Calditerrivibrionaceae</taxon>
    </lineage>
</organism>
<reference key="1">
    <citation type="submission" date="2010-11" db="EMBL/GenBank/DDBJ databases">
        <title>The complete genome of chromosome of Calditerrivibrio nitroreducens DSM 19672.</title>
        <authorList>
            <consortium name="US DOE Joint Genome Institute (JGI-PGF)"/>
            <person name="Lucas S."/>
            <person name="Copeland A."/>
            <person name="Lapidus A."/>
            <person name="Bruce D."/>
            <person name="Goodwin L."/>
            <person name="Pitluck S."/>
            <person name="Kyrpides N."/>
            <person name="Mavromatis K."/>
            <person name="Ivanova N."/>
            <person name="Mikhailova N."/>
            <person name="Zeytun A."/>
            <person name="Brettin T."/>
            <person name="Detter J.C."/>
            <person name="Tapia R."/>
            <person name="Han C."/>
            <person name="Land M."/>
            <person name="Hauser L."/>
            <person name="Markowitz V."/>
            <person name="Cheng J.-F."/>
            <person name="Hugenholtz P."/>
            <person name="Woyke T."/>
            <person name="Wu D."/>
            <person name="Spring S."/>
            <person name="Schroeder M."/>
            <person name="Brambilla E."/>
            <person name="Klenk H.-P."/>
            <person name="Eisen J.A."/>
        </authorList>
    </citation>
    <scope>NUCLEOTIDE SEQUENCE [LARGE SCALE GENOMIC DNA]</scope>
    <source>
        <strain>DSM 19672</strain>
    </source>
</reference>
<dbReference type="SUPFAM" id="SSF48695">
    <property type="entry name" value="Multiheme cytochromes"/>
    <property type="match status" value="1"/>
</dbReference>
<evidence type="ECO:0000313" key="2">
    <source>
        <dbReference type="EMBL" id="ADR18556.1"/>
    </source>
</evidence>
<proteinExistence type="predicted"/>